<keyword evidence="2" id="KW-1185">Reference proteome</keyword>
<evidence type="ECO:0000313" key="2">
    <source>
        <dbReference type="Proteomes" id="UP001499930"/>
    </source>
</evidence>
<comment type="caution">
    <text evidence="1">The sequence shown here is derived from an EMBL/GenBank/DDBJ whole genome shotgun (WGS) entry which is preliminary data.</text>
</comment>
<evidence type="ECO:0000313" key="1">
    <source>
        <dbReference type="EMBL" id="GAA2990590.1"/>
    </source>
</evidence>
<dbReference type="Proteomes" id="UP001499930">
    <property type="component" value="Unassembled WGS sequence"/>
</dbReference>
<organism evidence="1 2">
    <name type="scientific">Streptosporangium longisporum</name>
    <dbReference type="NCBI Taxonomy" id="46187"/>
    <lineage>
        <taxon>Bacteria</taxon>
        <taxon>Bacillati</taxon>
        <taxon>Actinomycetota</taxon>
        <taxon>Actinomycetes</taxon>
        <taxon>Streptosporangiales</taxon>
        <taxon>Streptosporangiaceae</taxon>
        <taxon>Streptosporangium</taxon>
    </lineage>
</organism>
<dbReference type="EMBL" id="BAAAWD010000004">
    <property type="protein sequence ID" value="GAA2990590.1"/>
    <property type="molecule type" value="Genomic_DNA"/>
</dbReference>
<gene>
    <name evidence="1" type="ORF">GCM10017559_08290</name>
</gene>
<proteinExistence type="predicted"/>
<dbReference type="InterPro" id="IPR046193">
    <property type="entry name" value="DUF6221"/>
</dbReference>
<name>A0ABN3XRK8_9ACTN</name>
<reference evidence="1 2" key="1">
    <citation type="journal article" date="2019" name="Int. J. Syst. Evol. Microbiol.">
        <title>The Global Catalogue of Microorganisms (GCM) 10K type strain sequencing project: providing services to taxonomists for standard genome sequencing and annotation.</title>
        <authorList>
            <consortium name="The Broad Institute Genomics Platform"/>
            <consortium name="The Broad Institute Genome Sequencing Center for Infectious Disease"/>
            <person name="Wu L."/>
            <person name="Ma J."/>
        </authorList>
    </citation>
    <scope>NUCLEOTIDE SEQUENCE [LARGE SCALE GENOMIC DNA]</scope>
    <source>
        <strain evidence="1 2">JCM 3106</strain>
    </source>
</reference>
<protein>
    <submittedName>
        <fullName evidence="1">Uncharacterized protein</fullName>
    </submittedName>
</protein>
<dbReference type="Pfam" id="PF19730">
    <property type="entry name" value="DUF6221"/>
    <property type="match status" value="1"/>
</dbReference>
<sequence>MADLVAFLRSRFDEDEQMARAATWCEEAGVWHAKPTPYGARGWPGPRWFIEDALEDGVISHVDPQASDDEGVARHIARHDPDRVLRDVESKRRILAWHSQGDNETCQACLTPGMIAQRMNCFTLRLLALPFDDHEDFKPEWKP</sequence>
<dbReference type="RefSeq" id="WP_344888465.1">
    <property type="nucleotide sequence ID" value="NZ_BAAAWD010000004.1"/>
</dbReference>
<accession>A0ABN3XRK8</accession>